<keyword evidence="2" id="KW-1185">Reference proteome</keyword>
<dbReference type="AlphaFoldDB" id="A0A8X6L4F0"/>
<reference evidence="1" key="1">
    <citation type="submission" date="2020-07" db="EMBL/GenBank/DDBJ databases">
        <title>Multicomponent nature underlies the extraordinary mechanical properties of spider dragline silk.</title>
        <authorList>
            <person name="Kono N."/>
            <person name="Nakamura H."/>
            <person name="Mori M."/>
            <person name="Yoshida Y."/>
            <person name="Ohtoshi R."/>
            <person name="Malay A.D."/>
            <person name="Moran D.A.P."/>
            <person name="Tomita M."/>
            <person name="Numata K."/>
            <person name="Arakawa K."/>
        </authorList>
    </citation>
    <scope>NUCLEOTIDE SEQUENCE</scope>
</reference>
<accession>A0A8X6L4F0</accession>
<comment type="caution">
    <text evidence="1">The sequence shown here is derived from an EMBL/GenBank/DDBJ whole genome shotgun (WGS) entry which is preliminary data.</text>
</comment>
<proteinExistence type="predicted"/>
<sequence length="92" mass="10287">QEKRTIQTFSLTWLLRVGKSTPDTSNTADSMFDLEAEVEMEPQGSSFFVFTDDTVSNNGANSSPTFDDPNLSRKIVRRMEVLHACELSVLAQ</sequence>
<protein>
    <submittedName>
        <fullName evidence="1">Uncharacterized protein</fullName>
    </submittedName>
</protein>
<organism evidence="1 2">
    <name type="scientific">Trichonephila clavata</name>
    <name type="common">Joro spider</name>
    <name type="synonym">Nephila clavata</name>
    <dbReference type="NCBI Taxonomy" id="2740835"/>
    <lineage>
        <taxon>Eukaryota</taxon>
        <taxon>Metazoa</taxon>
        <taxon>Ecdysozoa</taxon>
        <taxon>Arthropoda</taxon>
        <taxon>Chelicerata</taxon>
        <taxon>Arachnida</taxon>
        <taxon>Araneae</taxon>
        <taxon>Araneomorphae</taxon>
        <taxon>Entelegynae</taxon>
        <taxon>Araneoidea</taxon>
        <taxon>Nephilidae</taxon>
        <taxon>Trichonephila</taxon>
    </lineage>
</organism>
<name>A0A8X6L4F0_TRICU</name>
<dbReference type="EMBL" id="BMAO01024156">
    <property type="protein sequence ID" value="GFQ93393.1"/>
    <property type="molecule type" value="Genomic_DNA"/>
</dbReference>
<gene>
    <name evidence="1" type="ORF">TNCT_220301</name>
</gene>
<evidence type="ECO:0000313" key="2">
    <source>
        <dbReference type="Proteomes" id="UP000887116"/>
    </source>
</evidence>
<evidence type="ECO:0000313" key="1">
    <source>
        <dbReference type="EMBL" id="GFQ93393.1"/>
    </source>
</evidence>
<feature type="non-terminal residue" evidence="1">
    <location>
        <position position="1"/>
    </location>
</feature>
<dbReference type="Proteomes" id="UP000887116">
    <property type="component" value="Unassembled WGS sequence"/>
</dbReference>